<name>A0A5K4F516_SCHMA</name>
<organism evidence="2 3">
    <name type="scientific">Schistosoma mansoni</name>
    <name type="common">Blood fluke</name>
    <dbReference type="NCBI Taxonomy" id="6183"/>
    <lineage>
        <taxon>Eukaryota</taxon>
        <taxon>Metazoa</taxon>
        <taxon>Spiralia</taxon>
        <taxon>Lophotrochozoa</taxon>
        <taxon>Platyhelminthes</taxon>
        <taxon>Trematoda</taxon>
        <taxon>Digenea</taxon>
        <taxon>Strigeidida</taxon>
        <taxon>Schistosomatoidea</taxon>
        <taxon>Schistosomatidae</taxon>
        <taxon>Schistosoma</taxon>
    </lineage>
</organism>
<dbReference type="WBParaSite" id="Smp_320940.1">
    <property type="protein sequence ID" value="Smp_320940.1"/>
    <property type="gene ID" value="Smp_320940"/>
</dbReference>
<reference evidence="2" key="1">
    <citation type="journal article" date="2012" name="PLoS Negl. Trop. Dis.">
        <title>A systematically improved high quality genome and transcriptome of the human blood fluke Schistosoma mansoni.</title>
        <authorList>
            <person name="Protasio A.V."/>
            <person name="Tsai I.J."/>
            <person name="Babbage A."/>
            <person name="Nichol S."/>
            <person name="Hunt M."/>
            <person name="Aslett M.A."/>
            <person name="De Silva N."/>
            <person name="Velarde G.S."/>
            <person name="Anderson T.J."/>
            <person name="Clark R.C."/>
            <person name="Davidson C."/>
            <person name="Dillon G.P."/>
            <person name="Holroyd N.E."/>
            <person name="LoVerde P.T."/>
            <person name="Lloyd C."/>
            <person name="McQuillan J."/>
            <person name="Oliveira G."/>
            <person name="Otto T.D."/>
            <person name="Parker-Manuel S.J."/>
            <person name="Quail M.A."/>
            <person name="Wilson R.A."/>
            <person name="Zerlotini A."/>
            <person name="Dunne D.W."/>
            <person name="Berriman M."/>
        </authorList>
    </citation>
    <scope>NUCLEOTIDE SEQUENCE [LARGE SCALE GENOMIC DNA]</scope>
    <source>
        <strain evidence="2">Puerto Rican</strain>
    </source>
</reference>
<proteinExistence type="predicted"/>
<evidence type="ECO:0000313" key="3">
    <source>
        <dbReference type="WBParaSite" id="Smp_320940.1"/>
    </source>
</evidence>
<evidence type="ECO:0000256" key="1">
    <source>
        <dbReference type="SAM" id="MobiDB-lite"/>
    </source>
</evidence>
<keyword evidence="2" id="KW-1185">Reference proteome</keyword>
<feature type="region of interest" description="Disordered" evidence="1">
    <location>
        <begin position="124"/>
        <end position="160"/>
    </location>
</feature>
<feature type="compositionally biased region" description="Polar residues" evidence="1">
    <location>
        <begin position="138"/>
        <end position="153"/>
    </location>
</feature>
<reference evidence="3" key="2">
    <citation type="submission" date="2019-11" db="UniProtKB">
        <authorList>
            <consortium name="WormBaseParasite"/>
        </authorList>
    </citation>
    <scope>IDENTIFICATION</scope>
    <source>
        <strain evidence="3">Puerto Rican</strain>
    </source>
</reference>
<dbReference type="Proteomes" id="UP000008854">
    <property type="component" value="Unassembled WGS sequence"/>
</dbReference>
<dbReference type="ExpressionAtlas" id="A0A5K4F516">
    <property type="expression patterns" value="differential"/>
</dbReference>
<accession>A0A5K4F516</accession>
<sequence>MTNISTRSGSFILTSGTSIVPRPEYLEYYFNLSAPSAHRTQAFLSDKEVNTNNAPVFCLERKSHSSRLSPESKRVHPCSGPSGDRLTNSNNLLNILWPRTSDRPEFEAVLRNSSPSLSFLSTYPSDSKTHSCDPKSYLNASQSIRDPNTANSKSHAHGQAEQIRRSRESITFSLIDSQLSIPPLNQIRDIYLQTRSTCGNSNSTARTTKKTNLSVVHTIVRFRIKEYLIELREHIHRTLDTLFHNLIENYEAKFRDSLATEILGLSSRLCFPDCDFCSDLLTRDERYRTQNHDLCRPNSYPSRLVSQIPSNCPSPFPPQISTSFPSNDTARSLTSDASYIGVVNNVFPDRSTPVDRCNDHNKTAIINSGLNQYLFPDPSYVLEKPLPSYHNNVFDSRHHERVRLDSTSLHFPEDLDYADCTANDIPFSPFGEELVDLHSLVFDSISDIPSNVDETSFDPAYDISDLMQHFA</sequence>
<evidence type="ECO:0000313" key="2">
    <source>
        <dbReference type="Proteomes" id="UP000008854"/>
    </source>
</evidence>
<dbReference type="AlphaFoldDB" id="A0A5K4F516"/>
<protein>
    <submittedName>
        <fullName evidence="3">C2H2-type domain-containing protein</fullName>
    </submittedName>
</protein>
<dbReference type="InParanoid" id="A0A5K4F516"/>